<feature type="binding site" evidence="9">
    <location>
        <position position="128"/>
    </location>
    <ligand>
        <name>Mg(2+)</name>
        <dbReference type="ChEBI" id="CHEBI:18420"/>
    </ligand>
</feature>
<evidence type="ECO:0000256" key="2">
    <source>
        <dbReference type="ARBA" id="ARBA00010183"/>
    </source>
</evidence>
<keyword evidence="9" id="KW-0479">Metal-binding</keyword>
<dbReference type="PANTHER" id="PTHR11207">
    <property type="entry name" value="RIBONUCLEASE III"/>
    <property type="match status" value="1"/>
</dbReference>
<comment type="similarity">
    <text evidence="2">Belongs to the ribonuclease III family.</text>
</comment>
<comment type="subcellular location">
    <subcellularLocation>
        <location evidence="9">Cytoplasm</location>
    </subcellularLocation>
</comment>
<dbReference type="KEGG" id="dvn:HQ394_01330"/>
<dbReference type="GO" id="GO:0008033">
    <property type="term" value="P:tRNA processing"/>
    <property type="evidence" value="ECO:0007669"/>
    <property type="project" value="UniProtKB-KW"/>
</dbReference>
<feature type="active site" evidence="9">
    <location>
        <position position="56"/>
    </location>
</feature>
<name>A0A7H1MXR7_9PROT</name>
<dbReference type="CDD" id="cd00593">
    <property type="entry name" value="RIBOc"/>
    <property type="match status" value="1"/>
</dbReference>
<dbReference type="EC" id="3.1.26.3" evidence="9"/>
<comment type="function">
    <text evidence="9">Digests double-stranded RNA. Involved in the processing of primary rRNA transcript to yield the immediate precursors to the large and small rRNAs (23S and 16S). Processes some mRNAs, and tRNAs when they are encoded in the rRNA operon. Processes pre-crRNA and tracrRNA of type II CRISPR loci if present in the organism.</text>
</comment>
<evidence type="ECO:0000256" key="6">
    <source>
        <dbReference type="ARBA" id="ARBA00022759"/>
    </source>
</evidence>
<dbReference type="GO" id="GO:0003725">
    <property type="term" value="F:double-stranded RNA binding"/>
    <property type="evidence" value="ECO:0007669"/>
    <property type="project" value="TreeGrafter"/>
</dbReference>
<protein>
    <recommendedName>
        <fullName evidence="9">Ribonuclease 3</fullName>
        <ecNumber evidence="9">3.1.26.3</ecNumber>
    </recommendedName>
    <alternativeName>
        <fullName evidence="9">Ribonuclease III</fullName>
        <shortName evidence="9">RNase III</shortName>
    </alternativeName>
</protein>
<keyword evidence="4 9" id="KW-0507">mRNA processing</keyword>
<proteinExistence type="inferred from homology"/>
<evidence type="ECO:0000256" key="9">
    <source>
        <dbReference type="HAMAP-Rule" id="MF_00104"/>
    </source>
</evidence>
<dbReference type="AlphaFoldDB" id="A0A7H1MXR7"/>
<dbReference type="GO" id="GO:0005737">
    <property type="term" value="C:cytoplasm"/>
    <property type="evidence" value="ECO:0007669"/>
    <property type="project" value="UniProtKB-SubCell"/>
</dbReference>
<comment type="cofactor">
    <cofactor evidence="9">
        <name>Mg(2+)</name>
        <dbReference type="ChEBI" id="CHEBI:18420"/>
    </cofactor>
</comment>
<dbReference type="EMBL" id="CP053923">
    <property type="protein sequence ID" value="QNT68253.1"/>
    <property type="molecule type" value="Genomic_DNA"/>
</dbReference>
<dbReference type="CDD" id="cd10845">
    <property type="entry name" value="DSRM_RNAse_III_family"/>
    <property type="match status" value="1"/>
</dbReference>
<evidence type="ECO:0000256" key="3">
    <source>
        <dbReference type="ARBA" id="ARBA00022552"/>
    </source>
</evidence>
<feature type="binding site" evidence="9">
    <location>
        <position position="125"/>
    </location>
    <ligand>
        <name>Mg(2+)</name>
        <dbReference type="ChEBI" id="CHEBI:18420"/>
    </ligand>
</feature>
<reference evidence="12 13" key="1">
    <citation type="submission" date="2020-05" db="EMBL/GenBank/DDBJ databases">
        <title>Complete closed genome sequence of Defluviicoccus vanus.</title>
        <authorList>
            <person name="Bessarab I."/>
            <person name="Arumugam K."/>
            <person name="Maszenan A.M."/>
            <person name="Seviour R.J."/>
            <person name="Williams R.B."/>
        </authorList>
    </citation>
    <scope>NUCLEOTIDE SEQUENCE [LARGE SCALE GENOMIC DNA]</scope>
    <source>
        <strain evidence="12 13">Ben 114</strain>
    </source>
</reference>
<dbReference type="InterPro" id="IPR011907">
    <property type="entry name" value="RNase_III"/>
</dbReference>
<feature type="active site" evidence="9">
    <location>
        <position position="128"/>
    </location>
</feature>
<dbReference type="RefSeq" id="WP_190261696.1">
    <property type="nucleotide sequence ID" value="NZ_CP053923.1"/>
</dbReference>
<dbReference type="GO" id="GO:0006397">
    <property type="term" value="P:mRNA processing"/>
    <property type="evidence" value="ECO:0007669"/>
    <property type="project" value="UniProtKB-UniRule"/>
</dbReference>
<evidence type="ECO:0000259" key="11">
    <source>
        <dbReference type="PROSITE" id="PS50142"/>
    </source>
</evidence>
<evidence type="ECO:0000313" key="13">
    <source>
        <dbReference type="Proteomes" id="UP000516369"/>
    </source>
</evidence>
<keyword evidence="9" id="KW-0460">Magnesium</keyword>
<feature type="binding site" evidence="9">
    <location>
        <position position="52"/>
    </location>
    <ligand>
        <name>Mg(2+)</name>
        <dbReference type="ChEBI" id="CHEBI:18420"/>
    </ligand>
</feature>
<dbReference type="InterPro" id="IPR014720">
    <property type="entry name" value="dsRBD_dom"/>
</dbReference>
<keyword evidence="8 9" id="KW-0694">RNA-binding</keyword>
<accession>A0A7H1MXR7</accession>
<dbReference type="Pfam" id="PF00035">
    <property type="entry name" value="dsrm"/>
    <property type="match status" value="1"/>
</dbReference>
<keyword evidence="6 9" id="KW-0255">Endonuclease</keyword>
<dbReference type="SUPFAM" id="SSF69065">
    <property type="entry name" value="RNase III domain-like"/>
    <property type="match status" value="1"/>
</dbReference>
<keyword evidence="9" id="KW-0699">rRNA-binding</keyword>
<dbReference type="Gene3D" id="3.30.160.20">
    <property type="match status" value="1"/>
</dbReference>
<dbReference type="GO" id="GO:0004525">
    <property type="term" value="F:ribonuclease III activity"/>
    <property type="evidence" value="ECO:0007669"/>
    <property type="project" value="UniProtKB-UniRule"/>
</dbReference>
<keyword evidence="9" id="KW-0819">tRNA processing</keyword>
<keyword evidence="3 9" id="KW-0698">rRNA processing</keyword>
<dbReference type="Proteomes" id="UP000516369">
    <property type="component" value="Chromosome"/>
</dbReference>
<organism evidence="12 13">
    <name type="scientific">Defluviicoccus vanus</name>
    <dbReference type="NCBI Taxonomy" id="111831"/>
    <lineage>
        <taxon>Bacteria</taxon>
        <taxon>Pseudomonadati</taxon>
        <taxon>Pseudomonadota</taxon>
        <taxon>Alphaproteobacteria</taxon>
        <taxon>Rhodospirillales</taxon>
        <taxon>Rhodospirillaceae</taxon>
        <taxon>Defluviicoccus</taxon>
    </lineage>
</organism>
<dbReference type="PANTHER" id="PTHR11207:SF0">
    <property type="entry name" value="RIBONUCLEASE 3"/>
    <property type="match status" value="1"/>
</dbReference>
<dbReference type="PROSITE" id="PS00517">
    <property type="entry name" value="RNASE_3_1"/>
    <property type="match status" value="1"/>
</dbReference>
<evidence type="ECO:0000256" key="8">
    <source>
        <dbReference type="ARBA" id="ARBA00022884"/>
    </source>
</evidence>
<comment type="catalytic activity">
    <reaction evidence="1 9">
        <text>Endonucleolytic cleavage to 5'-phosphomonoester.</text>
        <dbReference type="EC" id="3.1.26.3"/>
    </reaction>
</comment>
<dbReference type="InterPro" id="IPR036389">
    <property type="entry name" value="RNase_III_sf"/>
</dbReference>
<dbReference type="Pfam" id="PF14622">
    <property type="entry name" value="Ribonucleas_3_3"/>
    <property type="match status" value="1"/>
</dbReference>
<keyword evidence="13" id="KW-1185">Reference proteome</keyword>
<dbReference type="GO" id="GO:0010468">
    <property type="term" value="P:regulation of gene expression"/>
    <property type="evidence" value="ECO:0007669"/>
    <property type="project" value="TreeGrafter"/>
</dbReference>
<dbReference type="SMART" id="SM00535">
    <property type="entry name" value="RIBOc"/>
    <property type="match status" value="1"/>
</dbReference>
<dbReference type="GO" id="GO:0046872">
    <property type="term" value="F:metal ion binding"/>
    <property type="evidence" value="ECO:0007669"/>
    <property type="project" value="UniProtKB-KW"/>
</dbReference>
<evidence type="ECO:0000259" key="10">
    <source>
        <dbReference type="PROSITE" id="PS50137"/>
    </source>
</evidence>
<sequence length="238" mass="26541">MPQLSLTPQQVAAFEAILGYHFNHPALLQEALTHASRGTHGENGFFCNERLEFLGDRVLGLLVAEQLFHTFPTEPVGAVAARFAKLVDRDTLHEVAIAIRLEQFLRYVHEHGVPSGRRTVTPLADACEAVIGAIYLDGGLEGARTFVRQHWTRWIHQDIQPRRDAKSKLQEWAQARGLPRPLYREIARSGPAHLPVFKVEVVLEGYAPVVGEGFSKREAEQAVAQNLLDLITDQPPPP</sequence>
<dbReference type="InterPro" id="IPR000999">
    <property type="entry name" value="RNase_III_dom"/>
</dbReference>
<dbReference type="GO" id="GO:0019843">
    <property type="term" value="F:rRNA binding"/>
    <property type="evidence" value="ECO:0007669"/>
    <property type="project" value="UniProtKB-KW"/>
</dbReference>
<dbReference type="FunFam" id="1.10.1520.10:FF:000001">
    <property type="entry name" value="Ribonuclease 3"/>
    <property type="match status" value="1"/>
</dbReference>
<keyword evidence="9" id="KW-0963">Cytoplasm</keyword>
<evidence type="ECO:0000256" key="1">
    <source>
        <dbReference type="ARBA" id="ARBA00000109"/>
    </source>
</evidence>
<dbReference type="PROSITE" id="PS50137">
    <property type="entry name" value="DS_RBD"/>
    <property type="match status" value="1"/>
</dbReference>
<comment type="subunit">
    <text evidence="9">Homodimer.</text>
</comment>
<dbReference type="SUPFAM" id="SSF54768">
    <property type="entry name" value="dsRNA-binding domain-like"/>
    <property type="match status" value="1"/>
</dbReference>
<evidence type="ECO:0000256" key="5">
    <source>
        <dbReference type="ARBA" id="ARBA00022722"/>
    </source>
</evidence>
<dbReference type="PROSITE" id="PS50142">
    <property type="entry name" value="RNASE_3_2"/>
    <property type="match status" value="1"/>
</dbReference>
<keyword evidence="5 9" id="KW-0540">Nuclease</keyword>
<keyword evidence="7 9" id="KW-0378">Hydrolase</keyword>
<gene>
    <name evidence="9 12" type="primary">rnc</name>
    <name evidence="12" type="ORF">HQ394_01330</name>
</gene>
<evidence type="ECO:0000256" key="7">
    <source>
        <dbReference type="ARBA" id="ARBA00022801"/>
    </source>
</evidence>
<dbReference type="Gene3D" id="1.10.1520.10">
    <property type="entry name" value="Ribonuclease III domain"/>
    <property type="match status" value="1"/>
</dbReference>
<feature type="domain" description="DRBM" evidence="10">
    <location>
        <begin position="164"/>
        <end position="233"/>
    </location>
</feature>
<feature type="domain" description="RNase III" evidence="11">
    <location>
        <begin position="11"/>
        <end position="139"/>
    </location>
</feature>
<evidence type="ECO:0000313" key="12">
    <source>
        <dbReference type="EMBL" id="QNT68253.1"/>
    </source>
</evidence>
<dbReference type="NCBIfam" id="TIGR02191">
    <property type="entry name" value="RNaseIII"/>
    <property type="match status" value="1"/>
</dbReference>
<evidence type="ECO:0000256" key="4">
    <source>
        <dbReference type="ARBA" id="ARBA00022664"/>
    </source>
</evidence>
<dbReference type="SMART" id="SM00358">
    <property type="entry name" value="DSRM"/>
    <property type="match status" value="1"/>
</dbReference>
<dbReference type="GO" id="GO:0006364">
    <property type="term" value="P:rRNA processing"/>
    <property type="evidence" value="ECO:0007669"/>
    <property type="project" value="UniProtKB-UniRule"/>
</dbReference>
<dbReference type="HAMAP" id="MF_00104">
    <property type="entry name" value="RNase_III"/>
    <property type="match status" value="1"/>
</dbReference>